<evidence type="ECO:0000256" key="4">
    <source>
        <dbReference type="ARBA" id="ARBA00022827"/>
    </source>
</evidence>
<feature type="domain" description="Glucose-methanol-choline oxidoreductase N-terminal" evidence="6">
    <location>
        <begin position="236"/>
        <end position="353"/>
    </location>
</feature>
<organism evidence="8 9">
    <name type="scientific">Skermanella stibiiresistens SB22</name>
    <dbReference type="NCBI Taxonomy" id="1385369"/>
    <lineage>
        <taxon>Bacteria</taxon>
        <taxon>Pseudomonadati</taxon>
        <taxon>Pseudomonadota</taxon>
        <taxon>Alphaproteobacteria</taxon>
        <taxon>Rhodospirillales</taxon>
        <taxon>Azospirillaceae</taxon>
        <taxon>Skermanella</taxon>
    </lineage>
</organism>
<dbReference type="Pfam" id="PF05199">
    <property type="entry name" value="GMC_oxred_C"/>
    <property type="match status" value="1"/>
</dbReference>
<gene>
    <name evidence="8" type="ORF">N825_25905</name>
</gene>
<evidence type="ECO:0000259" key="7">
    <source>
        <dbReference type="Pfam" id="PF05199"/>
    </source>
</evidence>
<evidence type="ECO:0000256" key="2">
    <source>
        <dbReference type="ARBA" id="ARBA00010790"/>
    </source>
</evidence>
<dbReference type="InterPro" id="IPR007867">
    <property type="entry name" value="GMC_OxRtase_C"/>
</dbReference>
<protein>
    <recommendedName>
        <fullName evidence="10">Choline dehydrogenase</fullName>
    </recommendedName>
</protein>
<dbReference type="InterPro" id="IPR051473">
    <property type="entry name" value="P2Ox-like"/>
</dbReference>
<dbReference type="GO" id="GO:0016614">
    <property type="term" value="F:oxidoreductase activity, acting on CH-OH group of donors"/>
    <property type="evidence" value="ECO:0007669"/>
    <property type="project" value="InterPro"/>
</dbReference>
<dbReference type="AlphaFoldDB" id="W9GYW8"/>
<dbReference type="Proteomes" id="UP000019486">
    <property type="component" value="Unassembled WGS sequence"/>
</dbReference>
<keyword evidence="5" id="KW-0560">Oxidoreductase</keyword>
<dbReference type="InterPro" id="IPR036188">
    <property type="entry name" value="FAD/NAD-bd_sf"/>
</dbReference>
<accession>W9GYW8</accession>
<dbReference type="Gene3D" id="3.50.50.60">
    <property type="entry name" value="FAD/NAD(P)-binding domain"/>
    <property type="match status" value="2"/>
</dbReference>
<comment type="cofactor">
    <cofactor evidence="1">
        <name>FAD</name>
        <dbReference type="ChEBI" id="CHEBI:57692"/>
    </cofactor>
</comment>
<feature type="domain" description="Glucose-methanol-choline oxidoreductase C-terminal" evidence="7">
    <location>
        <begin position="461"/>
        <end position="590"/>
    </location>
</feature>
<name>W9GYW8_9PROT</name>
<keyword evidence="3" id="KW-0285">Flavoprotein</keyword>
<dbReference type="EMBL" id="AVFL01000038">
    <property type="protein sequence ID" value="EWY36658.1"/>
    <property type="molecule type" value="Genomic_DNA"/>
</dbReference>
<evidence type="ECO:0000313" key="8">
    <source>
        <dbReference type="EMBL" id="EWY36658.1"/>
    </source>
</evidence>
<evidence type="ECO:0000256" key="5">
    <source>
        <dbReference type="ARBA" id="ARBA00023002"/>
    </source>
</evidence>
<sequence length="604" mass="65885">MMDGTVKYDVVIVGSGVSGAIVALQLGLENRKVLILEAGPPVPASRETYMERFYTSADKMPESPYPPNTLNSNPASEAAGRATTLDLINVADPSKSYLVQNLGHGHLPFSSTYERIGGGTLWHWLGTSLRLLPGDFEMRSRYGRGRDWPIEYEAMQPFYAAAEAEMGVACDKDTQLYMKGLYPNDYVYPMPGVVPSFVDATFAAGLKGLELYGQPIQVAPTPAGRNTIPYQDRRVCAGNTNCIPICPIQAKYDATVTLNKALNTGNVTIQYKSVASRVVVDGATGRIASIDYMTYTDPRGGATGSGTAVGDFYVLAAHAIETPRLLLMSATDEMPKGVANSSDQVGRNLMDHPLYLSWALMPDGQPVHPMRGPMATSGIETLRDTPHRKDWAAFRIEIGNTAWAFPINDPYTTTQDFIDGTNSSGLNPNGARLHGRALIDRLNGLMTRQIRMSNLVEQQAQARNRVSLAADHVDGLGLPRPRIDYTLSDYTRQGFRRAREVNSRIYRQLGAREYSTVDKSSPSYFEVDGQGFDFYGAGHIMGTHLMGSSSKDSVLDHDMRSWDHPNLFMVGSGAFPSSGTGNPTLTVAALSFKAAGALIRELRK</sequence>
<keyword evidence="9" id="KW-1185">Reference proteome</keyword>
<dbReference type="Pfam" id="PF00732">
    <property type="entry name" value="GMC_oxred_N"/>
    <property type="match status" value="1"/>
</dbReference>
<comment type="similarity">
    <text evidence="2">Belongs to the GMC oxidoreductase family.</text>
</comment>
<dbReference type="InterPro" id="IPR000172">
    <property type="entry name" value="GMC_OxRdtase_N"/>
</dbReference>
<dbReference type="PANTHER" id="PTHR42784:SF1">
    <property type="entry name" value="PYRANOSE 2-OXIDASE"/>
    <property type="match status" value="1"/>
</dbReference>
<dbReference type="STRING" id="1385369.N825_25905"/>
<dbReference type="PANTHER" id="PTHR42784">
    <property type="entry name" value="PYRANOSE 2-OXIDASE"/>
    <property type="match status" value="1"/>
</dbReference>
<keyword evidence="4" id="KW-0274">FAD</keyword>
<dbReference type="RefSeq" id="WP_037460218.1">
    <property type="nucleotide sequence ID" value="NZ_AVFL01000038.1"/>
</dbReference>
<reference evidence="8 9" key="1">
    <citation type="submission" date="2013-08" db="EMBL/GenBank/DDBJ databases">
        <title>The genome sequence of Skermanella stibiiresistens.</title>
        <authorList>
            <person name="Zhu W."/>
            <person name="Wang G."/>
        </authorList>
    </citation>
    <scope>NUCLEOTIDE SEQUENCE [LARGE SCALE GENOMIC DNA]</scope>
    <source>
        <strain evidence="8 9">SB22</strain>
    </source>
</reference>
<dbReference type="PATRIC" id="fig|1385369.3.peg.6310"/>
<evidence type="ECO:0000259" key="6">
    <source>
        <dbReference type="Pfam" id="PF00732"/>
    </source>
</evidence>
<proteinExistence type="inferred from homology"/>
<evidence type="ECO:0000256" key="1">
    <source>
        <dbReference type="ARBA" id="ARBA00001974"/>
    </source>
</evidence>
<dbReference type="SUPFAM" id="SSF51905">
    <property type="entry name" value="FAD/NAD(P)-binding domain"/>
    <property type="match status" value="1"/>
</dbReference>
<evidence type="ECO:0000313" key="9">
    <source>
        <dbReference type="Proteomes" id="UP000019486"/>
    </source>
</evidence>
<evidence type="ECO:0008006" key="10">
    <source>
        <dbReference type="Google" id="ProtNLM"/>
    </source>
</evidence>
<evidence type="ECO:0000256" key="3">
    <source>
        <dbReference type="ARBA" id="ARBA00022630"/>
    </source>
</evidence>
<comment type="caution">
    <text evidence="8">The sequence shown here is derived from an EMBL/GenBank/DDBJ whole genome shotgun (WGS) entry which is preliminary data.</text>
</comment>
<dbReference type="GO" id="GO:0050660">
    <property type="term" value="F:flavin adenine dinucleotide binding"/>
    <property type="evidence" value="ECO:0007669"/>
    <property type="project" value="InterPro"/>
</dbReference>
<dbReference type="OrthoDB" id="9798604at2"/>